<dbReference type="FunFam" id="3.30.300.30:FF:000010">
    <property type="entry name" value="Enterobactin synthetase component F"/>
    <property type="match status" value="1"/>
</dbReference>
<dbReference type="Gene3D" id="3.30.300.30">
    <property type="match status" value="1"/>
</dbReference>
<dbReference type="OrthoDB" id="3802848at2"/>
<evidence type="ECO:0000313" key="8">
    <source>
        <dbReference type="Proteomes" id="UP000295157"/>
    </source>
</evidence>
<dbReference type="PANTHER" id="PTHR45527:SF1">
    <property type="entry name" value="FATTY ACID SYNTHASE"/>
    <property type="match status" value="1"/>
</dbReference>
<dbReference type="GO" id="GO:0008610">
    <property type="term" value="P:lipid biosynthetic process"/>
    <property type="evidence" value="ECO:0007669"/>
    <property type="project" value="UniProtKB-ARBA"/>
</dbReference>
<evidence type="ECO:0000313" key="7">
    <source>
        <dbReference type="EMBL" id="TDC00075.1"/>
    </source>
</evidence>
<evidence type="ECO:0000256" key="2">
    <source>
        <dbReference type="ARBA" id="ARBA00006432"/>
    </source>
</evidence>
<gene>
    <name evidence="7" type="ORF">E1267_35745</name>
</gene>
<dbReference type="NCBIfam" id="TIGR01733">
    <property type="entry name" value="AA-adenyl-dom"/>
    <property type="match status" value="1"/>
</dbReference>
<dbReference type="Pfam" id="PF00975">
    <property type="entry name" value="Thioesterase"/>
    <property type="match status" value="1"/>
</dbReference>
<dbReference type="SMART" id="SM00823">
    <property type="entry name" value="PKS_PP"/>
    <property type="match status" value="1"/>
</dbReference>
<dbReference type="Gene3D" id="2.30.38.10">
    <property type="entry name" value="Luciferase, Domain 3"/>
    <property type="match status" value="1"/>
</dbReference>
<evidence type="ECO:0000256" key="1">
    <source>
        <dbReference type="ARBA" id="ARBA00001957"/>
    </source>
</evidence>
<dbReference type="Gene3D" id="1.10.1200.10">
    <property type="entry name" value="ACP-like"/>
    <property type="match status" value="2"/>
</dbReference>
<dbReference type="SUPFAM" id="SSF53474">
    <property type="entry name" value="alpha/beta-Hydrolases"/>
    <property type="match status" value="1"/>
</dbReference>
<dbReference type="InterPro" id="IPR009081">
    <property type="entry name" value="PP-bd_ACP"/>
</dbReference>
<dbReference type="InterPro" id="IPR025110">
    <property type="entry name" value="AMP-bd_C"/>
</dbReference>
<sequence>MQSIESLGRLKVAAAQRPREGAFWRTELAALPERAGFPADHVPAGTGSPGVRAPAAPDDDASAAAPAPDGRGSGGVAVVARELDPSLAGRLFKLARGRDAALHAVLVAAAGALLQRYTGEDEVVLAVPALPVAGGPPPLAATLPLRLPIGDDRTLRSLLGEVATRLRAAVEHQDYPIELLARDSGSTPHDGDDPFAAVLVDTVHDNTVHDSADHSANGSPRDPAEGGGRPGFPVVFSFARQAGRLTLRLRYRPAVHTPGTARRLLVHCMLLLDQAGAHPDTELGALDLRSVADRALSAGANATDVAFDGPERLDELFDRRVAATPDAVALVGDGFRLTYAELGARVNRLAHTLRARGVGRDDLVAVLADRSPEMFTAIHAVVRAGGAYLPIDPGNPRERIVYLLRDGGARLVLTQPHLAGAIAGTGVATLDLTDEAAYAPDPSPPPVLGDGGDLAYVIYTSGSTGEPKGVQIEHRAAVNRIAWMQRAYPIDAADVIMQKTPTSFDVSVWELFWGVLAGSAVCLPAPGAERDPGALVAAVRRYGVTTMHFVPPMLDAFLDFVSGAQEGPGPLRQVFASGEALAPHHVRRFHEVMPSARLVNLYGPTEATVDVTHYQCRGDETRVPIGWPVANTRVHVLDAGLRPQPVGVPGELCIAGVQLARGYLGRPELTAERFTAAPHAGEERVYRTGDRAVRRTDGSVEFLGRMDHQLKVRGHRVEPGEIEERLRRHPSVRDAVVVAREPDGLRGYVVSAAPVPEDELKEHLRRSLPAYMVPARLVTLERWPLTPNGKLDRRALPEPAEGSVYEAPRTPVEADLARVWAEVLGAERVGVHDNFFALGGDSIRFVTVLARARALGLDFTFRQLFENPTVARLAEVAGESTGSGTGSGTDRELRPFELLRPEDLAKIPDGVVDAYPMTQLQAGLVFQSELSHGTVEYHDIISYTIQSTFDAERFEEAARILAARHPIFRTGYHLTGYTESLQLVHADAPSPLTVADLRGMTESEQEAWHRDWLEREKAHRFVWAEPGLVRLHVHVLADDLFRYTLSQHNSALDGWSITLVHTTLFDLYHRLLEGRPLPDAPAGNHVRDYVALERRSLADPEHRAHWAEVLSDGAFTELPRTRSAAAPDVFPVVFHEVELPAGLSDRIVALAERLSVPVKNVALAAHVKVLSLISGEPDVITGYEHSGRPENEGATEAVGLFLNTVPFRARMEPGSWAGLVRQVYRSEVELLPFRRYPMAQMKHDLETQDPLFETAFNFTHFYLLRQLEEREGFALLDVRANSETEFVVRAEFSRHFATDEVRLSLHYHAHLFEPWQVARMGAYYRAAFEAMTADPDAPHHLADLLPGEESAALDAAEESEDLPAEVAGLLPGPARLRFVDAHGLRVPFATPGRAVLVAAGDESVTVGTGLHGRRLPGRVELVPEPERRRFRRSGGRSVPRSGGRPEGALQQRIAKAWAGVLDVPAESITLGDNFFELGGGSLSAMRVVMEMGGLVTLTDLMRNSTFGPLCAVAEANLEAQAERDAPPRPRRLLRPLTDDPGRAACALVCFPYAGGDAANFEPLATALAEGGVAVYGVDLPGHDAGRPDEPFVSVREAARLVADEVRATVGLPVLLWGHCVGSALAIETARLMEAAGDPPRHVVVAGKLLHDAGTTRESVRQAEAMTDDEVVAWLADVTGLTGLDALDPAQAAFVAGVFRHDSRAANTYLLEQQGAAPLGVPLTTVYAADDPLTPGYARRHTEWSRFAATIRLAEIGPAGHYFCRTAPDAVAALVRTLWKEGL</sequence>
<feature type="region of interest" description="Disordered" evidence="5">
    <location>
        <begin position="37"/>
        <end position="74"/>
    </location>
</feature>
<dbReference type="FunFam" id="3.40.50.12780:FF:000012">
    <property type="entry name" value="Non-ribosomal peptide synthetase"/>
    <property type="match status" value="1"/>
</dbReference>
<dbReference type="InterPro" id="IPR020806">
    <property type="entry name" value="PKS_PP-bd"/>
</dbReference>
<dbReference type="Pfam" id="PF00668">
    <property type="entry name" value="Condensation"/>
    <property type="match status" value="2"/>
</dbReference>
<dbReference type="PROSITE" id="PS50075">
    <property type="entry name" value="CARRIER"/>
    <property type="match status" value="2"/>
</dbReference>
<dbReference type="Gene3D" id="3.40.50.980">
    <property type="match status" value="2"/>
</dbReference>
<dbReference type="GO" id="GO:0031177">
    <property type="term" value="F:phosphopantetheine binding"/>
    <property type="evidence" value="ECO:0007669"/>
    <property type="project" value="InterPro"/>
</dbReference>
<dbReference type="EMBL" id="SMJZ01000201">
    <property type="protein sequence ID" value="TDC00075.1"/>
    <property type="molecule type" value="Genomic_DNA"/>
</dbReference>
<dbReference type="FunFam" id="3.40.50.980:FF:000002">
    <property type="entry name" value="Enterobactin synthetase component F"/>
    <property type="match status" value="1"/>
</dbReference>
<evidence type="ECO:0000256" key="4">
    <source>
        <dbReference type="ARBA" id="ARBA00022553"/>
    </source>
</evidence>
<dbReference type="PANTHER" id="PTHR45527">
    <property type="entry name" value="NONRIBOSOMAL PEPTIDE SYNTHETASE"/>
    <property type="match status" value="1"/>
</dbReference>
<dbReference type="FunFam" id="3.40.50.980:FF:000001">
    <property type="entry name" value="Non-ribosomal peptide synthetase"/>
    <property type="match status" value="1"/>
</dbReference>
<dbReference type="Pfam" id="PF00501">
    <property type="entry name" value="AMP-binding"/>
    <property type="match status" value="1"/>
</dbReference>
<keyword evidence="4" id="KW-0597">Phosphoprotein</keyword>
<protein>
    <submittedName>
        <fullName evidence="7">Amino acid adenylation domain-containing protein</fullName>
    </submittedName>
</protein>
<dbReference type="SUPFAM" id="SSF52777">
    <property type="entry name" value="CoA-dependent acyltransferases"/>
    <property type="match status" value="3"/>
</dbReference>
<feature type="domain" description="Carrier" evidence="6">
    <location>
        <begin position="1444"/>
        <end position="1523"/>
    </location>
</feature>
<dbReference type="InterPro" id="IPR045851">
    <property type="entry name" value="AMP-bd_C_sf"/>
</dbReference>
<dbReference type="RefSeq" id="WP_132339390.1">
    <property type="nucleotide sequence ID" value="NZ_SMJZ01000201.1"/>
</dbReference>
<keyword evidence="8" id="KW-1185">Reference proteome</keyword>
<dbReference type="SUPFAM" id="SSF56801">
    <property type="entry name" value="Acetyl-CoA synthetase-like"/>
    <property type="match status" value="1"/>
</dbReference>
<dbReference type="InterPro" id="IPR020845">
    <property type="entry name" value="AMP-binding_CS"/>
</dbReference>
<evidence type="ECO:0000256" key="3">
    <source>
        <dbReference type="ARBA" id="ARBA00022450"/>
    </source>
</evidence>
<dbReference type="GO" id="GO:0044550">
    <property type="term" value="P:secondary metabolite biosynthetic process"/>
    <property type="evidence" value="ECO:0007669"/>
    <property type="project" value="UniProtKB-ARBA"/>
</dbReference>
<dbReference type="InterPro" id="IPR023213">
    <property type="entry name" value="CAT-like_dom_sf"/>
</dbReference>
<comment type="similarity">
    <text evidence="2">Belongs to the ATP-dependent AMP-binding enzyme family.</text>
</comment>
<dbReference type="Gene3D" id="3.40.50.1820">
    <property type="entry name" value="alpha/beta hydrolase"/>
    <property type="match status" value="1"/>
</dbReference>
<dbReference type="InterPro" id="IPR006162">
    <property type="entry name" value="Ppantetheine_attach_site"/>
</dbReference>
<dbReference type="InterPro" id="IPR010071">
    <property type="entry name" value="AA_adenyl_dom"/>
</dbReference>
<dbReference type="GO" id="GO:0003824">
    <property type="term" value="F:catalytic activity"/>
    <property type="evidence" value="ECO:0007669"/>
    <property type="project" value="InterPro"/>
</dbReference>
<dbReference type="InterPro" id="IPR029058">
    <property type="entry name" value="AB_hydrolase_fold"/>
</dbReference>
<dbReference type="GO" id="GO:0005737">
    <property type="term" value="C:cytoplasm"/>
    <property type="evidence" value="ECO:0007669"/>
    <property type="project" value="TreeGrafter"/>
</dbReference>
<keyword evidence="3" id="KW-0596">Phosphopantetheine</keyword>
<dbReference type="Pfam" id="PF00550">
    <property type="entry name" value="PP-binding"/>
    <property type="match status" value="2"/>
</dbReference>
<organism evidence="7 8">
    <name type="scientific">Nonomuraea longispora</name>
    <dbReference type="NCBI Taxonomy" id="1848320"/>
    <lineage>
        <taxon>Bacteria</taxon>
        <taxon>Bacillati</taxon>
        <taxon>Actinomycetota</taxon>
        <taxon>Actinomycetes</taxon>
        <taxon>Streptosporangiales</taxon>
        <taxon>Streptosporangiaceae</taxon>
        <taxon>Nonomuraea</taxon>
    </lineage>
</organism>
<dbReference type="Proteomes" id="UP000295157">
    <property type="component" value="Unassembled WGS sequence"/>
</dbReference>
<evidence type="ECO:0000256" key="5">
    <source>
        <dbReference type="SAM" id="MobiDB-lite"/>
    </source>
</evidence>
<proteinExistence type="inferred from homology"/>
<feature type="domain" description="Carrier" evidence="6">
    <location>
        <begin position="807"/>
        <end position="881"/>
    </location>
</feature>
<feature type="compositionally biased region" description="Low complexity" evidence="5">
    <location>
        <begin position="52"/>
        <end position="74"/>
    </location>
</feature>
<dbReference type="FunFam" id="1.10.1200.10:FF:000005">
    <property type="entry name" value="Nonribosomal peptide synthetase 1"/>
    <property type="match status" value="1"/>
</dbReference>
<reference evidence="7 8" key="1">
    <citation type="submission" date="2019-02" db="EMBL/GenBank/DDBJ databases">
        <title>Draft genome sequences of novel Actinobacteria.</title>
        <authorList>
            <person name="Sahin N."/>
            <person name="Ay H."/>
            <person name="Saygin H."/>
        </authorList>
    </citation>
    <scope>NUCLEOTIDE SEQUENCE [LARGE SCALE GENOMIC DNA]</scope>
    <source>
        <strain evidence="7 8">KC201</strain>
    </source>
</reference>
<feature type="region of interest" description="Disordered" evidence="5">
    <location>
        <begin position="1427"/>
        <end position="1447"/>
    </location>
</feature>
<comment type="caution">
    <text evidence="7">The sequence shown here is derived from an EMBL/GenBank/DDBJ whole genome shotgun (WGS) entry which is preliminary data.</text>
</comment>
<dbReference type="InterPro" id="IPR001031">
    <property type="entry name" value="Thioesterase"/>
</dbReference>
<dbReference type="InterPro" id="IPR036736">
    <property type="entry name" value="ACP-like_sf"/>
</dbReference>
<dbReference type="SUPFAM" id="SSF47336">
    <property type="entry name" value="ACP-like"/>
    <property type="match status" value="1"/>
</dbReference>
<dbReference type="FunFam" id="2.30.38.10:FF:000001">
    <property type="entry name" value="Non-ribosomal peptide synthetase PvdI"/>
    <property type="match status" value="1"/>
</dbReference>
<dbReference type="PROSITE" id="PS00012">
    <property type="entry name" value="PHOSPHOPANTETHEINE"/>
    <property type="match status" value="1"/>
</dbReference>
<dbReference type="GO" id="GO:0043041">
    <property type="term" value="P:amino acid activation for nonribosomal peptide biosynthetic process"/>
    <property type="evidence" value="ECO:0007669"/>
    <property type="project" value="TreeGrafter"/>
</dbReference>
<dbReference type="Gene3D" id="3.30.559.30">
    <property type="entry name" value="Nonribosomal peptide synthetase, condensation domain"/>
    <property type="match status" value="2"/>
</dbReference>
<accession>A0A4R4MVD2</accession>
<evidence type="ECO:0000259" key="6">
    <source>
        <dbReference type="PROSITE" id="PS50075"/>
    </source>
</evidence>
<dbReference type="InterPro" id="IPR001242">
    <property type="entry name" value="Condensation_dom"/>
</dbReference>
<name>A0A4R4MVD2_9ACTN</name>
<dbReference type="PROSITE" id="PS00455">
    <property type="entry name" value="AMP_BINDING"/>
    <property type="match status" value="1"/>
</dbReference>
<dbReference type="InterPro" id="IPR000873">
    <property type="entry name" value="AMP-dep_synth/lig_dom"/>
</dbReference>
<feature type="region of interest" description="Disordered" evidence="5">
    <location>
        <begin position="208"/>
        <end position="230"/>
    </location>
</feature>
<dbReference type="Pfam" id="PF13193">
    <property type="entry name" value="AMP-binding_C"/>
    <property type="match status" value="1"/>
</dbReference>
<comment type="cofactor">
    <cofactor evidence="1">
        <name>pantetheine 4'-phosphate</name>
        <dbReference type="ChEBI" id="CHEBI:47942"/>
    </cofactor>
</comment>
<dbReference type="Gene3D" id="3.30.559.10">
    <property type="entry name" value="Chloramphenicol acetyltransferase-like domain"/>
    <property type="match status" value="1"/>
</dbReference>
<dbReference type="CDD" id="cd05930">
    <property type="entry name" value="A_NRPS"/>
    <property type="match status" value="1"/>
</dbReference>